<dbReference type="PANTHER" id="PTHR31533:SF16">
    <property type="entry name" value="GPI-ANCHORED PROTEIN"/>
    <property type="match status" value="1"/>
</dbReference>
<feature type="signal peptide" evidence="1">
    <location>
        <begin position="1"/>
        <end position="31"/>
    </location>
</feature>
<feature type="domain" description="GPI-anchored protein LLG1-like" evidence="2">
    <location>
        <begin position="65"/>
        <end position="141"/>
    </location>
</feature>
<dbReference type="Proteomes" id="UP000324705">
    <property type="component" value="Chromosome 3B"/>
</dbReference>
<proteinExistence type="predicted"/>
<evidence type="ECO:0000313" key="4">
    <source>
        <dbReference type="Proteomes" id="UP000324705"/>
    </source>
</evidence>
<keyword evidence="4" id="KW-1185">Reference proteome</keyword>
<keyword evidence="1" id="KW-0732">Signal</keyword>
<reference evidence="3 4" key="1">
    <citation type="submission" date="2017-09" db="EMBL/GenBank/DDBJ databases">
        <authorList>
            <consortium name="International Durum Wheat Genome Sequencing Consortium (IDWGSC)"/>
            <person name="Milanesi L."/>
        </authorList>
    </citation>
    <scope>NUCLEOTIDE SEQUENCE [LARGE SCALE GENOMIC DNA]</scope>
    <source>
        <strain evidence="4">cv. Svevo</strain>
    </source>
</reference>
<evidence type="ECO:0000313" key="3">
    <source>
        <dbReference type="EMBL" id="VAH85481.1"/>
    </source>
</evidence>
<evidence type="ECO:0000259" key="2">
    <source>
        <dbReference type="Pfam" id="PF26578"/>
    </source>
</evidence>
<dbReference type="PANTHER" id="PTHR31533">
    <property type="entry name" value="GPI-ANCHORED PROTEIN LLG1-RELATED-RELATED"/>
    <property type="match status" value="1"/>
</dbReference>
<organism evidence="3 4">
    <name type="scientific">Triticum turgidum subsp. durum</name>
    <name type="common">Durum wheat</name>
    <name type="synonym">Triticum durum</name>
    <dbReference type="NCBI Taxonomy" id="4567"/>
    <lineage>
        <taxon>Eukaryota</taxon>
        <taxon>Viridiplantae</taxon>
        <taxon>Streptophyta</taxon>
        <taxon>Embryophyta</taxon>
        <taxon>Tracheophyta</taxon>
        <taxon>Spermatophyta</taxon>
        <taxon>Magnoliopsida</taxon>
        <taxon>Liliopsida</taxon>
        <taxon>Poales</taxon>
        <taxon>Poaceae</taxon>
        <taxon>BOP clade</taxon>
        <taxon>Pooideae</taxon>
        <taxon>Triticodae</taxon>
        <taxon>Triticeae</taxon>
        <taxon>Triticinae</taxon>
        <taxon>Triticum</taxon>
    </lineage>
</organism>
<dbReference type="InterPro" id="IPR039307">
    <property type="entry name" value="LORELEI-like"/>
</dbReference>
<dbReference type="Gramene" id="TRITD3Bv1G266110.1">
    <property type="protein sequence ID" value="TRITD3Bv1G266110.1"/>
    <property type="gene ID" value="TRITD3Bv1G266110"/>
</dbReference>
<accession>A0A9R1S9T4</accession>
<name>A0A9R1S9T4_TRITD</name>
<dbReference type="Pfam" id="PF26578">
    <property type="entry name" value="LLG1"/>
    <property type="match status" value="1"/>
</dbReference>
<dbReference type="InterPro" id="IPR058888">
    <property type="entry name" value="LLG1-like"/>
</dbReference>
<evidence type="ECO:0000256" key="1">
    <source>
        <dbReference type="SAM" id="SignalP"/>
    </source>
</evidence>
<sequence>MELQRRAMAQTHRFLLLFHAAVLAGLASASASPSVSVSDSVFQASTGSTSTGRRSLLQTKRDCPMSFETQNYTILTNKCKGPQYPPTKCCEAFKEFACPFAAYINNQSTNCADTMLTYINVHGSYPAALFADECLKGKEGVSCEGIPEIGTGVPSGGRRAQGSSPHPLVALLCGIGALLFH</sequence>
<dbReference type="AlphaFoldDB" id="A0A9R1S9T4"/>
<protein>
    <recommendedName>
        <fullName evidence="2">GPI-anchored protein LLG1-like domain-containing protein</fullName>
    </recommendedName>
</protein>
<feature type="chain" id="PRO_5040302798" description="GPI-anchored protein LLG1-like domain-containing protein" evidence="1">
    <location>
        <begin position="32"/>
        <end position="181"/>
    </location>
</feature>
<gene>
    <name evidence="3" type="ORF">TRITD_3Bv1G266110</name>
</gene>
<dbReference type="OMA" id="CWFAVFF"/>
<dbReference type="EMBL" id="LT934116">
    <property type="protein sequence ID" value="VAH85481.1"/>
    <property type="molecule type" value="Genomic_DNA"/>
</dbReference>